<comment type="caution">
    <text evidence="1">The sequence shown here is derived from an EMBL/GenBank/DDBJ whole genome shotgun (WGS) entry which is preliminary data.</text>
</comment>
<evidence type="ECO:0000313" key="2">
    <source>
        <dbReference type="Proteomes" id="UP000250369"/>
    </source>
</evidence>
<accession>A0A329MV61</accession>
<protein>
    <submittedName>
        <fullName evidence="1">Uncharacterized protein</fullName>
    </submittedName>
</protein>
<keyword evidence="2" id="KW-1185">Reference proteome</keyword>
<name>A0A329MV61_9BACL</name>
<evidence type="ECO:0000313" key="1">
    <source>
        <dbReference type="EMBL" id="RAV23204.1"/>
    </source>
</evidence>
<proteinExistence type="predicted"/>
<dbReference type="EMBL" id="QMFB01000001">
    <property type="protein sequence ID" value="RAV23204.1"/>
    <property type="molecule type" value="Genomic_DNA"/>
</dbReference>
<reference evidence="1 2" key="1">
    <citation type="journal article" date="2009" name="Int. J. Syst. Evol. Microbiol.">
        <title>Paenibacillus contaminans sp. nov., isolated from a contaminated laboratory plate.</title>
        <authorList>
            <person name="Chou J.H."/>
            <person name="Lee J.H."/>
            <person name="Lin M.C."/>
            <person name="Chang P.S."/>
            <person name="Arun A.B."/>
            <person name="Young C.C."/>
            <person name="Chen W.M."/>
        </authorList>
    </citation>
    <scope>NUCLEOTIDE SEQUENCE [LARGE SCALE GENOMIC DNA]</scope>
    <source>
        <strain evidence="1 2">CKOBP-6</strain>
    </source>
</reference>
<dbReference type="AlphaFoldDB" id="A0A329MV61"/>
<sequence length="60" mass="7285">MCFIFYICKKVTFLFTQTKYPYLTLCYQGWICRISFELQESNFLAAYLFLYTEGLFHVIN</sequence>
<organism evidence="1 2">
    <name type="scientific">Paenibacillus contaminans</name>
    <dbReference type="NCBI Taxonomy" id="450362"/>
    <lineage>
        <taxon>Bacteria</taxon>
        <taxon>Bacillati</taxon>
        <taxon>Bacillota</taxon>
        <taxon>Bacilli</taxon>
        <taxon>Bacillales</taxon>
        <taxon>Paenibacillaceae</taxon>
        <taxon>Paenibacillus</taxon>
    </lineage>
</organism>
<gene>
    <name evidence="1" type="ORF">DQG23_03145</name>
</gene>
<dbReference type="Proteomes" id="UP000250369">
    <property type="component" value="Unassembled WGS sequence"/>
</dbReference>